<dbReference type="EMBL" id="ML208408">
    <property type="protein sequence ID" value="TFK66322.1"/>
    <property type="molecule type" value="Genomic_DNA"/>
</dbReference>
<keyword evidence="2" id="KW-1185">Reference proteome</keyword>
<evidence type="ECO:0000313" key="1">
    <source>
        <dbReference type="EMBL" id="TFK66322.1"/>
    </source>
</evidence>
<dbReference type="Proteomes" id="UP000308600">
    <property type="component" value="Unassembled WGS sequence"/>
</dbReference>
<gene>
    <name evidence="1" type="ORF">BDN72DRAFT_961822</name>
</gene>
<proteinExistence type="predicted"/>
<sequence length="531" mass="60996">MGKSALAQTIAEALSRKRPRQLAASFFFARKSRERNHIEKFAWSIAYQLMFSVQGAESIILQRIEGDSTIVQKSFEWIWDTLVVDTLTLCQNASEPMVIIIDGVDECLSLREQSLLLETLLRSTQRLGPLFKLLITSRPEVQIQAIFNSKYDHSKANDHEVILGEKDRQDIEHFLHLSFSAISANRQALGVPLVDPWPPEDAASRLAKKACGQFIYASIVVAFVQGNGNDDPKARLELILQARSKSFREVDYLYLLIMKDIQKSLPRKERHWLHYLLVLLLMHVGVFSFSHFVPGVPRALEPEYRPKKFSEGLFEALLGKLHPVIDARRDFRHKTFFEFLTRPSAPHPFSITSHHLSGPLAQELLGQTLKYSALWRYHKPTPQLIFSLAALPCEAPIDDLDTDYSPYPKLFLGWMNVRIKKDVIFYDLKRRKRTILGWLNLLWQLPLFLLIGLPLYALITVKQTSPYLYKYRTHDLGPPHGDWATKEDLRRLQKMKVEKAQDYDAAERAHLMEDEPPGPKPETEVGGGDHQ</sequence>
<protein>
    <submittedName>
        <fullName evidence="1">Uncharacterized protein</fullName>
    </submittedName>
</protein>
<accession>A0ACD3AN33</accession>
<evidence type="ECO:0000313" key="2">
    <source>
        <dbReference type="Proteomes" id="UP000308600"/>
    </source>
</evidence>
<reference evidence="1 2" key="1">
    <citation type="journal article" date="2019" name="Nat. Ecol. Evol.">
        <title>Megaphylogeny resolves global patterns of mushroom evolution.</title>
        <authorList>
            <person name="Varga T."/>
            <person name="Krizsan K."/>
            <person name="Foldi C."/>
            <person name="Dima B."/>
            <person name="Sanchez-Garcia M."/>
            <person name="Sanchez-Ramirez S."/>
            <person name="Szollosi G.J."/>
            <person name="Szarkandi J.G."/>
            <person name="Papp V."/>
            <person name="Albert L."/>
            <person name="Andreopoulos W."/>
            <person name="Angelini C."/>
            <person name="Antonin V."/>
            <person name="Barry K.W."/>
            <person name="Bougher N.L."/>
            <person name="Buchanan P."/>
            <person name="Buyck B."/>
            <person name="Bense V."/>
            <person name="Catcheside P."/>
            <person name="Chovatia M."/>
            <person name="Cooper J."/>
            <person name="Damon W."/>
            <person name="Desjardin D."/>
            <person name="Finy P."/>
            <person name="Geml J."/>
            <person name="Haridas S."/>
            <person name="Hughes K."/>
            <person name="Justo A."/>
            <person name="Karasinski D."/>
            <person name="Kautmanova I."/>
            <person name="Kiss B."/>
            <person name="Kocsube S."/>
            <person name="Kotiranta H."/>
            <person name="LaButti K.M."/>
            <person name="Lechner B.E."/>
            <person name="Liimatainen K."/>
            <person name="Lipzen A."/>
            <person name="Lukacs Z."/>
            <person name="Mihaltcheva S."/>
            <person name="Morgado L.N."/>
            <person name="Niskanen T."/>
            <person name="Noordeloos M.E."/>
            <person name="Ohm R.A."/>
            <person name="Ortiz-Santana B."/>
            <person name="Ovrebo C."/>
            <person name="Racz N."/>
            <person name="Riley R."/>
            <person name="Savchenko A."/>
            <person name="Shiryaev A."/>
            <person name="Soop K."/>
            <person name="Spirin V."/>
            <person name="Szebenyi C."/>
            <person name="Tomsovsky M."/>
            <person name="Tulloss R.E."/>
            <person name="Uehling J."/>
            <person name="Grigoriev I.V."/>
            <person name="Vagvolgyi C."/>
            <person name="Papp T."/>
            <person name="Martin F.M."/>
            <person name="Miettinen O."/>
            <person name="Hibbett D.S."/>
            <person name="Nagy L.G."/>
        </authorList>
    </citation>
    <scope>NUCLEOTIDE SEQUENCE [LARGE SCALE GENOMIC DNA]</scope>
    <source>
        <strain evidence="1 2">NL-1719</strain>
    </source>
</reference>
<organism evidence="1 2">
    <name type="scientific">Pluteus cervinus</name>
    <dbReference type="NCBI Taxonomy" id="181527"/>
    <lineage>
        <taxon>Eukaryota</taxon>
        <taxon>Fungi</taxon>
        <taxon>Dikarya</taxon>
        <taxon>Basidiomycota</taxon>
        <taxon>Agaricomycotina</taxon>
        <taxon>Agaricomycetes</taxon>
        <taxon>Agaricomycetidae</taxon>
        <taxon>Agaricales</taxon>
        <taxon>Pluteineae</taxon>
        <taxon>Pluteaceae</taxon>
        <taxon>Pluteus</taxon>
    </lineage>
</organism>
<name>A0ACD3AN33_9AGAR</name>